<name>A0A0D2D8X2_9EURO</name>
<evidence type="ECO:0000313" key="3">
    <source>
        <dbReference type="EMBL" id="KIW58787.1"/>
    </source>
</evidence>
<feature type="region of interest" description="Disordered" evidence="1">
    <location>
        <begin position="225"/>
        <end position="274"/>
    </location>
</feature>
<gene>
    <name evidence="3" type="ORF">PV05_03284</name>
</gene>
<dbReference type="InterPro" id="IPR000719">
    <property type="entry name" value="Prot_kinase_dom"/>
</dbReference>
<feature type="compositionally biased region" description="Acidic residues" evidence="1">
    <location>
        <begin position="144"/>
        <end position="164"/>
    </location>
</feature>
<dbReference type="InterPro" id="IPR011009">
    <property type="entry name" value="Kinase-like_dom_sf"/>
</dbReference>
<accession>A0A0D2D8X2</accession>
<feature type="compositionally biased region" description="Acidic residues" evidence="1">
    <location>
        <begin position="226"/>
        <end position="238"/>
    </location>
</feature>
<dbReference type="GO" id="GO:0004672">
    <property type="term" value="F:protein kinase activity"/>
    <property type="evidence" value="ECO:0007669"/>
    <property type="project" value="InterPro"/>
</dbReference>
<dbReference type="RefSeq" id="XP_013319371.1">
    <property type="nucleotide sequence ID" value="XM_013463917.1"/>
</dbReference>
<sequence length="342" mass="36351">MPRKCDFAGGVLLWAAPEIYSKVADPVGAAEDTYSVAVDILSLGVVVASQECGLPVFEEEWEKNAVAWVYALQKHVNNNYVNQGSELLYLVLDNMLFEDPDERSSADYVNTEAAKLLQSMAHESDDEGSATPKPSTDGDQSVVESEDSNEDSEGVEATDAEEEWGWLGVPVPETRVSQVLETTEAMSQGSIVNGLLWNSGGPERGTFASSNCSSQATVLGTVEAAQAEEEGPHEEEAEASSVAGSLPGGDEVQGDGGQDAGVASRGSRSMRKRSWPEGNLLLSLPQSCNYPPSADQKCAISKGPVDQKRSRVGGCVGTAQAIGALDMGLYRRSRTLVVVSIW</sequence>
<reference evidence="3 4" key="1">
    <citation type="submission" date="2015-01" db="EMBL/GenBank/DDBJ databases">
        <title>The Genome Sequence of Exophiala xenobiotica CBS118157.</title>
        <authorList>
            <consortium name="The Broad Institute Genomics Platform"/>
            <person name="Cuomo C."/>
            <person name="de Hoog S."/>
            <person name="Gorbushina A."/>
            <person name="Stielow B."/>
            <person name="Teixiera M."/>
            <person name="Abouelleil A."/>
            <person name="Chapman S.B."/>
            <person name="Priest M."/>
            <person name="Young S.K."/>
            <person name="Wortman J."/>
            <person name="Nusbaum C."/>
            <person name="Birren B."/>
        </authorList>
    </citation>
    <scope>NUCLEOTIDE SEQUENCE [LARGE SCALE GENOMIC DNA]</scope>
    <source>
        <strain evidence="3 4">CBS 118157</strain>
    </source>
</reference>
<protein>
    <recommendedName>
        <fullName evidence="2">Protein kinase domain-containing protein</fullName>
    </recommendedName>
</protein>
<keyword evidence="4" id="KW-1185">Reference proteome</keyword>
<evidence type="ECO:0000313" key="4">
    <source>
        <dbReference type="Proteomes" id="UP000054342"/>
    </source>
</evidence>
<dbReference type="SUPFAM" id="SSF56112">
    <property type="entry name" value="Protein kinase-like (PK-like)"/>
    <property type="match status" value="1"/>
</dbReference>
<dbReference type="EMBL" id="KN847318">
    <property type="protein sequence ID" value="KIW58787.1"/>
    <property type="molecule type" value="Genomic_DNA"/>
</dbReference>
<feature type="region of interest" description="Disordered" evidence="1">
    <location>
        <begin position="120"/>
        <end position="170"/>
    </location>
</feature>
<proteinExistence type="predicted"/>
<dbReference type="HOGENOM" id="CLU_811428_0_0_1"/>
<dbReference type="Proteomes" id="UP000054342">
    <property type="component" value="Unassembled WGS sequence"/>
</dbReference>
<dbReference type="PROSITE" id="PS50011">
    <property type="entry name" value="PROTEIN_KINASE_DOM"/>
    <property type="match status" value="1"/>
</dbReference>
<evidence type="ECO:0000256" key="1">
    <source>
        <dbReference type="SAM" id="MobiDB-lite"/>
    </source>
</evidence>
<dbReference type="Gene3D" id="1.10.510.10">
    <property type="entry name" value="Transferase(Phosphotransferase) domain 1"/>
    <property type="match status" value="1"/>
</dbReference>
<dbReference type="GO" id="GO:0005524">
    <property type="term" value="F:ATP binding"/>
    <property type="evidence" value="ECO:0007669"/>
    <property type="project" value="InterPro"/>
</dbReference>
<evidence type="ECO:0000259" key="2">
    <source>
        <dbReference type="PROSITE" id="PS50011"/>
    </source>
</evidence>
<feature type="domain" description="Protein kinase" evidence="2">
    <location>
        <begin position="1"/>
        <end position="117"/>
    </location>
</feature>
<dbReference type="AlphaFoldDB" id="A0A0D2D8X2"/>
<dbReference type="OrthoDB" id="5412505at2759"/>
<dbReference type="GeneID" id="25325192"/>
<organism evidence="3 4">
    <name type="scientific">Exophiala xenobiotica</name>
    <dbReference type="NCBI Taxonomy" id="348802"/>
    <lineage>
        <taxon>Eukaryota</taxon>
        <taxon>Fungi</taxon>
        <taxon>Dikarya</taxon>
        <taxon>Ascomycota</taxon>
        <taxon>Pezizomycotina</taxon>
        <taxon>Eurotiomycetes</taxon>
        <taxon>Chaetothyriomycetidae</taxon>
        <taxon>Chaetothyriales</taxon>
        <taxon>Herpotrichiellaceae</taxon>
        <taxon>Exophiala</taxon>
    </lineage>
</organism>